<keyword evidence="3" id="KW-0694">RNA-binding</keyword>
<dbReference type="AlphaFoldDB" id="A0A1S3CFS1"/>
<dbReference type="HAMAP" id="MF_01363">
    <property type="entry name" value="Ribosomal_bL21"/>
    <property type="match status" value="1"/>
</dbReference>
<keyword evidence="4 8" id="KW-0689">Ribosomal protein</keyword>
<dbReference type="GeneID" id="103500436"/>
<dbReference type="InterPro" id="IPR001787">
    <property type="entry name" value="Ribosomal_bL21"/>
</dbReference>
<keyword evidence="5" id="KW-0687">Ribonucleoprotein</keyword>
<dbReference type="Proteomes" id="UP001652600">
    <property type="component" value="Chromosome 1"/>
</dbReference>
<keyword evidence="7" id="KW-1185">Reference proteome</keyword>
<dbReference type="GO" id="GO:1990904">
    <property type="term" value="C:ribonucleoprotein complex"/>
    <property type="evidence" value="ECO:0007669"/>
    <property type="project" value="UniProtKB-KW"/>
</dbReference>
<protein>
    <submittedName>
        <fullName evidence="8">50S ribosomal protein L21, chloroplastic</fullName>
    </submittedName>
</protein>
<dbReference type="GO" id="GO:0006412">
    <property type="term" value="P:translation"/>
    <property type="evidence" value="ECO:0007669"/>
    <property type="project" value="InterPro"/>
</dbReference>
<reference evidence="8" key="2">
    <citation type="submission" date="2025-04" db="UniProtKB">
        <authorList>
            <consortium name="RefSeq"/>
        </authorList>
    </citation>
    <scope>IDENTIFICATION</scope>
</reference>
<accession>A0A1S3CFS1</accession>
<organism evidence="7 8">
    <name type="scientific">Cucumis melo</name>
    <name type="common">Muskmelon</name>
    <dbReference type="NCBI Taxonomy" id="3656"/>
    <lineage>
        <taxon>Eukaryota</taxon>
        <taxon>Viridiplantae</taxon>
        <taxon>Streptophyta</taxon>
        <taxon>Embryophyta</taxon>
        <taxon>Tracheophyta</taxon>
        <taxon>Spermatophyta</taxon>
        <taxon>Magnoliopsida</taxon>
        <taxon>eudicotyledons</taxon>
        <taxon>Gunneridae</taxon>
        <taxon>Pentapetalae</taxon>
        <taxon>rosids</taxon>
        <taxon>fabids</taxon>
        <taxon>Cucurbitales</taxon>
        <taxon>Cucurbitaceae</taxon>
        <taxon>Benincaseae</taxon>
        <taxon>Cucumis</taxon>
    </lineage>
</organism>
<dbReference type="InParanoid" id="A0A1S3CFS1"/>
<dbReference type="EnsemblPlants" id="MELO3C024121.2.1">
    <property type="protein sequence ID" value="MELO3C024121.2.1"/>
    <property type="gene ID" value="MELO3C024121.2"/>
</dbReference>
<evidence type="ECO:0000256" key="4">
    <source>
        <dbReference type="ARBA" id="ARBA00022980"/>
    </source>
</evidence>
<dbReference type="GO" id="GO:0003735">
    <property type="term" value="F:structural constituent of ribosome"/>
    <property type="evidence" value="ECO:0007669"/>
    <property type="project" value="InterPro"/>
</dbReference>
<dbReference type="Pfam" id="PF00829">
    <property type="entry name" value="Ribosomal_L21p"/>
    <property type="match status" value="1"/>
</dbReference>
<evidence type="ECO:0000256" key="1">
    <source>
        <dbReference type="ARBA" id="ARBA00008563"/>
    </source>
</evidence>
<evidence type="ECO:0000256" key="3">
    <source>
        <dbReference type="ARBA" id="ARBA00022884"/>
    </source>
</evidence>
<dbReference type="GO" id="GO:0005840">
    <property type="term" value="C:ribosome"/>
    <property type="evidence" value="ECO:0007669"/>
    <property type="project" value="UniProtKB-KW"/>
</dbReference>
<dbReference type="OrthoDB" id="5994at2759"/>
<evidence type="ECO:0000256" key="5">
    <source>
        <dbReference type="ARBA" id="ARBA00023274"/>
    </source>
</evidence>
<name>A0A1S3CFS1_CUCME</name>
<evidence type="ECO:0000313" key="7">
    <source>
        <dbReference type="Proteomes" id="UP001652600"/>
    </source>
</evidence>
<evidence type="ECO:0000313" key="6">
    <source>
        <dbReference type="EnsemblPlants" id="MELO3C024121.2.1"/>
    </source>
</evidence>
<sequence>MASLTLSLCANFSLQCRLSTNHSLPLSTPFPSSSSNHHFPLSTSSSSLKLSSSRSAFSFLLNSSDSETAVIDSDPDASQALEIPSQQTPNREEIFAVVMIGSRQYIVFPGRYIHTQRLKGANVNDKITLNKVLLVGTKTQTYIGKPVVTNAAVHAVVEEQGLDDKVIVFKYKKKKNYRRNIGHRQPNTRIRITEISGYQDYPATTLES</sequence>
<keyword evidence="2" id="KW-0699">rRNA-binding</keyword>
<comment type="similarity">
    <text evidence="1">Belongs to the bacterial ribosomal protein bL21 family.</text>
</comment>
<dbReference type="PANTHER" id="PTHR21349">
    <property type="entry name" value="50S RIBOSOMAL PROTEIN L21"/>
    <property type="match status" value="1"/>
</dbReference>
<dbReference type="PANTHER" id="PTHR21349:SF8">
    <property type="entry name" value="LARGE RIBOSOMAL SUBUNIT PROTEIN BL21C"/>
    <property type="match status" value="1"/>
</dbReference>
<dbReference type="SMR" id="A0A1S3CFS1"/>
<evidence type="ECO:0000313" key="8">
    <source>
        <dbReference type="RefSeq" id="XP_008461961.1"/>
    </source>
</evidence>
<reference evidence="6" key="1">
    <citation type="submission" date="2023-03" db="UniProtKB">
        <authorList>
            <consortium name="EnsemblPlants"/>
        </authorList>
    </citation>
    <scope>IDENTIFICATION</scope>
</reference>
<dbReference type="InterPro" id="IPR018258">
    <property type="entry name" value="Ribosomal_bL21_CS"/>
</dbReference>
<evidence type="ECO:0000256" key="2">
    <source>
        <dbReference type="ARBA" id="ARBA00022730"/>
    </source>
</evidence>
<dbReference type="GO" id="GO:0005737">
    <property type="term" value="C:cytoplasm"/>
    <property type="evidence" value="ECO:0007669"/>
    <property type="project" value="UniProtKB-ARBA"/>
</dbReference>
<dbReference type="SUPFAM" id="SSF141091">
    <property type="entry name" value="L21p-like"/>
    <property type="match status" value="1"/>
</dbReference>
<dbReference type="Gramene" id="MELO3C024121.2.1">
    <property type="protein sequence ID" value="MELO3C024121.2.1"/>
    <property type="gene ID" value="MELO3C024121.2"/>
</dbReference>
<dbReference type="KEGG" id="cmo:103500436"/>
<dbReference type="eggNOG" id="KOG1686">
    <property type="taxonomic scope" value="Eukaryota"/>
</dbReference>
<dbReference type="InterPro" id="IPR028909">
    <property type="entry name" value="bL21-like"/>
</dbReference>
<gene>
    <name evidence="8" type="primary">LOC103500436</name>
    <name evidence="6" type="synonym">103500436</name>
</gene>
<dbReference type="GO" id="GO:0019843">
    <property type="term" value="F:rRNA binding"/>
    <property type="evidence" value="ECO:0007669"/>
    <property type="project" value="UniProtKB-KW"/>
</dbReference>
<dbReference type="PROSITE" id="PS01169">
    <property type="entry name" value="RIBOSOMAL_L21"/>
    <property type="match status" value="1"/>
</dbReference>
<dbReference type="InterPro" id="IPR036164">
    <property type="entry name" value="bL21-like_sf"/>
</dbReference>
<reference evidence="7" key="3">
    <citation type="submission" date="2025-05" db="UniProtKB">
        <authorList>
            <consortium name="RefSeq"/>
        </authorList>
    </citation>
    <scope>NUCLEOTIDE SEQUENCE [LARGE SCALE GENOMIC DNA]</scope>
</reference>
<proteinExistence type="inferred from homology"/>
<dbReference type="NCBIfam" id="TIGR00061">
    <property type="entry name" value="L21"/>
    <property type="match status" value="1"/>
</dbReference>
<dbReference type="RefSeq" id="XP_008461961.1">
    <property type="nucleotide sequence ID" value="XM_008463739.2"/>
</dbReference>